<feature type="compositionally biased region" description="Basic and acidic residues" evidence="10">
    <location>
        <begin position="704"/>
        <end position="715"/>
    </location>
</feature>
<accession>A0A9D4N5W3</accession>
<feature type="region of interest" description="Disordered" evidence="10">
    <location>
        <begin position="861"/>
        <end position="944"/>
    </location>
</feature>
<dbReference type="InterPro" id="IPR036961">
    <property type="entry name" value="Kinesin_motor_dom_sf"/>
</dbReference>
<sequence length="1033" mass="117709">VNVIEGPNGSCVVRNQTNHLAASEDVAQSLLLQGQANRKVAATAVHDRSSRSHAVLTIQLSAKKMDSDTVVKSKLHLVDLAGSERVAKTRVLGQQLTEAKSINLSLHYLESVIVALQEEALNKEKVARTRTSVGSRKYYFSNRPTSADDIRGPRHVPYRNSLLTMLLRDSLGGNCMTSMIATISLEISNLGESISTCRFAGRVACIANAVSRNEELDEKSLIRKLRKRIAELETELACIKLDKVGDSDIRMQLTDADKELCVEVVNQYLSGKIADPISAGITDPHKFRECLRILKKVVSRAHKLDPNNNSPYRSGGEPELVPIATIERNDSQKLKEDHEAPRTKPIPKPRNKAGIQRSVSFEGPSPCVAQGVDLPAPMRETRRQNTQAWVDESPPAHKVSTTQSGEKTWTANSKREPETLSQLLQEVDKPLTPYEQKRVQDIKKLNSKVERLAAERTEQEQQVIEMKIQVAEKELDLMDRHMRTKLIVASAQVQDQVAYIKQLLSTEADPALVEQERLVEKQLRRRKDRYERQLEYIAARREQMKQHVEGKTTMTEAQLTSMQDKFGQFRKRDGSLNTRQVFQMLKSEERKQTKAKLQVEQQKIIANANLMEMKELATRQKLRELKEAMSSGKSFLNVSAQNGDEIGESNHSRQKQENLENKSGTSDLHFKKNNLNGGQLLNLSVSEQSELNISSASVPSKEFYAPRKTEKDPTNKWEANYSRPTTPSNLSFQNQNGDVNTSHVDQNESAVSKSEVEELRFVNPGKKTVLTEDDMLEIQSKRFEKELNTSKIQRNNERKNNDQRTYMPSEYVNGISNGDQFDARKMNLSSKNFDSALSSMLGQENNKLLPDDKDYEQYARTSKYRPNPYLESQKATSPLRGVKGQGQRSLKVKDSRSTESFKQEPDYGDDSTVLPKKFRNFRDAQPPRRRDPKPRPRPSSAEEGFDMQRFLMSSTLNTTQNSTIVVDDEDDRPKRVVAMDDQEREKTYMSKAMVERNRVNRIRKARMSAEIIQRAWRRYKARRELQRLRRTKR</sequence>
<dbReference type="GO" id="GO:0008017">
    <property type="term" value="F:microtubule binding"/>
    <property type="evidence" value="ECO:0007669"/>
    <property type="project" value="InterPro"/>
</dbReference>
<evidence type="ECO:0000256" key="3">
    <source>
        <dbReference type="ARBA" id="ARBA00022741"/>
    </source>
</evidence>
<organism evidence="12 13">
    <name type="scientific">Dreissena polymorpha</name>
    <name type="common">Zebra mussel</name>
    <name type="synonym">Mytilus polymorpha</name>
    <dbReference type="NCBI Taxonomy" id="45954"/>
    <lineage>
        <taxon>Eukaryota</taxon>
        <taxon>Metazoa</taxon>
        <taxon>Spiralia</taxon>
        <taxon>Lophotrochozoa</taxon>
        <taxon>Mollusca</taxon>
        <taxon>Bivalvia</taxon>
        <taxon>Autobranchia</taxon>
        <taxon>Heteroconchia</taxon>
        <taxon>Euheterodonta</taxon>
        <taxon>Imparidentia</taxon>
        <taxon>Neoheterodontei</taxon>
        <taxon>Myida</taxon>
        <taxon>Dreissenoidea</taxon>
        <taxon>Dreissenidae</taxon>
        <taxon>Dreissena</taxon>
    </lineage>
</organism>
<keyword evidence="5 9" id="KW-0175">Coiled coil</keyword>
<feature type="region of interest" description="Disordered" evidence="10">
    <location>
        <begin position="387"/>
        <end position="417"/>
    </location>
</feature>
<dbReference type="Pfam" id="PF00225">
    <property type="entry name" value="Kinesin"/>
    <property type="match status" value="1"/>
</dbReference>
<dbReference type="SMART" id="SM00129">
    <property type="entry name" value="KISc"/>
    <property type="match status" value="1"/>
</dbReference>
<feature type="compositionally biased region" description="Basic and acidic residues" evidence="10">
    <location>
        <begin position="787"/>
        <end position="802"/>
    </location>
</feature>
<dbReference type="GO" id="GO:0003777">
    <property type="term" value="F:microtubule motor activity"/>
    <property type="evidence" value="ECO:0007669"/>
    <property type="project" value="InterPro"/>
</dbReference>
<feature type="compositionally biased region" description="Basic and acidic residues" evidence="10">
    <location>
        <begin position="328"/>
        <end position="342"/>
    </location>
</feature>
<feature type="compositionally biased region" description="Polar residues" evidence="10">
    <location>
        <begin position="722"/>
        <end position="732"/>
    </location>
</feature>
<dbReference type="PANTHER" id="PTHR47968">
    <property type="entry name" value="CENTROMERE PROTEIN E"/>
    <property type="match status" value="1"/>
</dbReference>
<dbReference type="Proteomes" id="UP000828390">
    <property type="component" value="Unassembled WGS sequence"/>
</dbReference>
<dbReference type="InterPro" id="IPR019821">
    <property type="entry name" value="Kinesin_motor_CS"/>
</dbReference>
<feature type="compositionally biased region" description="Basic and acidic residues" evidence="10">
    <location>
        <begin position="648"/>
        <end position="660"/>
    </location>
</feature>
<feature type="compositionally biased region" description="Basic and acidic residues" evidence="10">
    <location>
        <begin position="920"/>
        <end position="929"/>
    </location>
</feature>
<evidence type="ECO:0000256" key="7">
    <source>
        <dbReference type="ARBA" id="ARBA00023212"/>
    </source>
</evidence>
<comment type="caution">
    <text evidence="8">Lacks conserved residue(s) required for the propagation of feature annotation.</text>
</comment>
<dbReference type="EMBL" id="JAIWYP010000001">
    <property type="protein sequence ID" value="KAH3888443.1"/>
    <property type="molecule type" value="Genomic_DNA"/>
</dbReference>
<feature type="compositionally biased region" description="Basic and acidic residues" evidence="10">
    <location>
        <begin position="891"/>
        <end position="905"/>
    </location>
</feature>
<name>A0A9D4N5W3_DREPO</name>
<comment type="subcellular location">
    <subcellularLocation>
        <location evidence="1">Cytoplasm</location>
        <location evidence="1">Cytoskeleton</location>
    </subcellularLocation>
</comment>
<evidence type="ECO:0000256" key="5">
    <source>
        <dbReference type="ARBA" id="ARBA00023054"/>
    </source>
</evidence>
<comment type="similarity">
    <text evidence="8">Belongs to the TRAFAC class myosin-kinesin ATPase superfamily. Kinesin family.</text>
</comment>
<dbReference type="GO" id="GO:0007018">
    <property type="term" value="P:microtubule-based movement"/>
    <property type="evidence" value="ECO:0007669"/>
    <property type="project" value="InterPro"/>
</dbReference>
<feature type="coiled-coil region" evidence="9">
    <location>
        <begin position="215"/>
        <end position="242"/>
    </location>
</feature>
<feature type="non-terminal residue" evidence="12">
    <location>
        <position position="1033"/>
    </location>
</feature>
<keyword evidence="13" id="KW-1185">Reference proteome</keyword>
<keyword evidence="3" id="KW-0547">Nucleotide-binding</keyword>
<dbReference type="PRINTS" id="PR00380">
    <property type="entry name" value="KINESINHEAVY"/>
</dbReference>
<feature type="coiled-coil region" evidence="9">
    <location>
        <begin position="513"/>
        <end position="547"/>
    </location>
</feature>
<evidence type="ECO:0000313" key="12">
    <source>
        <dbReference type="EMBL" id="KAH3888443.1"/>
    </source>
</evidence>
<comment type="caution">
    <text evidence="12">The sequence shown here is derived from an EMBL/GenBank/DDBJ whole genome shotgun (WGS) entry which is preliminary data.</text>
</comment>
<evidence type="ECO:0000256" key="2">
    <source>
        <dbReference type="ARBA" id="ARBA00022701"/>
    </source>
</evidence>
<keyword evidence="7" id="KW-0206">Cytoskeleton</keyword>
<feature type="region of interest" description="Disordered" evidence="10">
    <location>
        <begin position="328"/>
        <end position="352"/>
    </location>
</feature>
<evidence type="ECO:0000256" key="8">
    <source>
        <dbReference type="PROSITE-ProRule" id="PRU00283"/>
    </source>
</evidence>
<dbReference type="InterPro" id="IPR027417">
    <property type="entry name" value="P-loop_NTPase"/>
</dbReference>
<feature type="region of interest" description="Disordered" evidence="10">
    <location>
        <begin position="787"/>
        <end position="812"/>
    </location>
</feature>
<dbReference type="PROSITE" id="PS50096">
    <property type="entry name" value="IQ"/>
    <property type="match status" value="1"/>
</dbReference>
<dbReference type="AlphaFoldDB" id="A0A9D4N5W3"/>
<dbReference type="PANTHER" id="PTHR47968:SF36">
    <property type="entry name" value="KINESIN HEAVY CHAIN ISOFORM X1"/>
    <property type="match status" value="1"/>
</dbReference>
<keyword evidence="7" id="KW-0963">Cytoplasm</keyword>
<keyword evidence="2" id="KW-0493">Microtubule</keyword>
<feature type="region of interest" description="Disordered" evidence="10">
    <location>
        <begin position="642"/>
        <end position="673"/>
    </location>
</feature>
<gene>
    <name evidence="12" type="ORF">DPMN_012478</name>
</gene>
<feature type="compositionally biased region" description="Polar residues" evidence="10">
    <location>
        <begin position="399"/>
        <end position="412"/>
    </location>
</feature>
<evidence type="ECO:0000256" key="6">
    <source>
        <dbReference type="ARBA" id="ARBA00023175"/>
    </source>
</evidence>
<keyword evidence="4" id="KW-0067">ATP-binding</keyword>
<proteinExistence type="inferred from homology"/>
<keyword evidence="6" id="KW-0505">Motor protein</keyword>
<evidence type="ECO:0000256" key="1">
    <source>
        <dbReference type="ARBA" id="ARBA00004245"/>
    </source>
</evidence>
<dbReference type="GO" id="GO:0005874">
    <property type="term" value="C:microtubule"/>
    <property type="evidence" value="ECO:0007669"/>
    <property type="project" value="UniProtKB-KW"/>
</dbReference>
<dbReference type="PROSITE" id="PS00411">
    <property type="entry name" value="KINESIN_MOTOR_1"/>
    <property type="match status" value="1"/>
</dbReference>
<feature type="region of interest" description="Disordered" evidence="10">
    <location>
        <begin position="703"/>
        <end position="732"/>
    </location>
</feature>
<reference evidence="12" key="1">
    <citation type="journal article" date="2019" name="bioRxiv">
        <title>The Genome of the Zebra Mussel, Dreissena polymorpha: A Resource for Invasive Species Research.</title>
        <authorList>
            <person name="McCartney M.A."/>
            <person name="Auch B."/>
            <person name="Kono T."/>
            <person name="Mallez S."/>
            <person name="Zhang Y."/>
            <person name="Obille A."/>
            <person name="Becker A."/>
            <person name="Abrahante J.E."/>
            <person name="Garbe J."/>
            <person name="Badalamenti J.P."/>
            <person name="Herman A."/>
            <person name="Mangelson H."/>
            <person name="Liachko I."/>
            <person name="Sullivan S."/>
            <person name="Sone E.D."/>
            <person name="Koren S."/>
            <person name="Silverstein K.A.T."/>
            <person name="Beckman K.B."/>
            <person name="Gohl D.M."/>
        </authorList>
    </citation>
    <scope>NUCLEOTIDE SEQUENCE</scope>
    <source>
        <strain evidence="12">Duluth1</strain>
        <tissue evidence="12">Whole animal</tissue>
    </source>
</reference>
<dbReference type="InterPro" id="IPR027640">
    <property type="entry name" value="Kinesin-like_fam"/>
</dbReference>
<dbReference type="PROSITE" id="PS50067">
    <property type="entry name" value="KINESIN_MOTOR_2"/>
    <property type="match status" value="1"/>
</dbReference>
<evidence type="ECO:0000256" key="10">
    <source>
        <dbReference type="SAM" id="MobiDB-lite"/>
    </source>
</evidence>
<feature type="coiled-coil region" evidence="9">
    <location>
        <begin position="442"/>
        <end position="474"/>
    </location>
</feature>
<feature type="domain" description="Kinesin motor" evidence="11">
    <location>
        <begin position="1"/>
        <end position="206"/>
    </location>
</feature>
<evidence type="ECO:0000313" key="13">
    <source>
        <dbReference type="Proteomes" id="UP000828390"/>
    </source>
</evidence>
<dbReference type="SUPFAM" id="SSF52540">
    <property type="entry name" value="P-loop containing nucleoside triphosphate hydrolases"/>
    <property type="match status" value="1"/>
</dbReference>
<dbReference type="Gene3D" id="3.40.850.10">
    <property type="entry name" value="Kinesin motor domain"/>
    <property type="match status" value="1"/>
</dbReference>
<reference evidence="12" key="2">
    <citation type="submission" date="2020-11" db="EMBL/GenBank/DDBJ databases">
        <authorList>
            <person name="McCartney M.A."/>
            <person name="Auch B."/>
            <person name="Kono T."/>
            <person name="Mallez S."/>
            <person name="Becker A."/>
            <person name="Gohl D.M."/>
            <person name="Silverstein K.A.T."/>
            <person name="Koren S."/>
            <person name="Bechman K.B."/>
            <person name="Herman A."/>
            <person name="Abrahante J.E."/>
            <person name="Garbe J."/>
        </authorList>
    </citation>
    <scope>NUCLEOTIDE SEQUENCE</scope>
    <source>
        <strain evidence="12">Duluth1</strain>
        <tissue evidence="12">Whole animal</tissue>
    </source>
</reference>
<dbReference type="GO" id="GO:0005524">
    <property type="term" value="F:ATP binding"/>
    <property type="evidence" value="ECO:0007669"/>
    <property type="project" value="UniProtKB-KW"/>
</dbReference>
<evidence type="ECO:0000259" key="11">
    <source>
        <dbReference type="PROSITE" id="PS50067"/>
    </source>
</evidence>
<protein>
    <recommendedName>
        <fullName evidence="11">Kinesin motor domain-containing protein</fullName>
    </recommendedName>
</protein>
<dbReference type="InterPro" id="IPR001752">
    <property type="entry name" value="Kinesin_motor_dom"/>
</dbReference>
<evidence type="ECO:0000256" key="9">
    <source>
        <dbReference type="SAM" id="Coils"/>
    </source>
</evidence>
<evidence type="ECO:0000256" key="4">
    <source>
        <dbReference type="ARBA" id="ARBA00022840"/>
    </source>
</evidence>